<gene>
    <name evidence="1" type="ORF">NGRA_1939</name>
</gene>
<proteinExistence type="predicted"/>
<organism evidence="1 2">
    <name type="scientific">Nosema granulosis</name>
    <dbReference type="NCBI Taxonomy" id="83296"/>
    <lineage>
        <taxon>Eukaryota</taxon>
        <taxon>Fungi</taxon>
        <taxon>Fungi incertae sedis</taxon>
        <taxon>Microsporidia</taxon>
        <taxon>Nosematidae</taxon>
        <taxon>Nosema</taxon>
    </lineage>
</organism>
<comment type="caution">
    <text evidence="1">The sequence shown here is derived from an EMBL/GenBank/DDBJ whole genome shotgun (WGS) entry which is preliminary data.</text>
</comment>
<keyword evidence="2" id="KW-1185">Reference proteome</keyword>
<accession>A0A9P6H098</accession>
<protein>
    <submittedName>
        <fullName evidence="1">Uncharacterized protein</fullName>
    </submittedName>
</protein>
<evidence type="ECO:0000313" key="1">
    <source>
        <dbReference type="EMBL" id="KAF9762554.1"/>
    </source>
</evidence>
<dbReference type="AlphaFoldDB" id="A0A9P6H098"/>
<dbReference type="EMBL" id="SBJO01000156">
    <property type="protein sequence ID" value="KAF9762554.1"/>
    <property type="molecule type" value="Genomic_DNA"/>
</dbReference>
<evidence type="ECO:0000313" key="2">
    <source>
        <dbReference type="Proteomes" id="UP000740883"/>
    </source>
</evidence>
<sequence>MLFFLFCATIENSVLNDTIQRGHFIKERIAIREFKKVLKASFDIFSVEFEFLNSTQAAYNMASAYFRVLEKNDINKFTSEISYYSDEFNSLKEFIKYSDKLIVIRYNFTYKKGSSHFCETMCYFNLSDRPTLSKRLNLNNKNLESYFERLISKAIINSKRLGISEGLIKEKINKIKYLNHPLKIFKKLDVTTSFIIKLAQENLSIFNSGDVKMVKKYLSIFQNLYFDFFYCGKDSLEEILIDKKKKEVMIKAVCDMLEDIIIITSFMDFTKERTNQVGLYVEQNSKNYTFTVANCYILKIFELEGNQPISKEIKVKLCASNNKKRDVKFFKDGSKLIIPLENIKYEEVAFIEVQLVGMDGSINQKTINLIKTVN</sequence>
<dbReference type="Proteomes" id="UP000740883">
    <property type="component" value="Unassembled WGS sequence"/>
</dbReference>
<name>A0A9P6H098_9MICR</name>
<reference evidence="1 2" key="1">
    <citation type="journal article" date="2020" name="Genome Biol. Evol.">
        <title>Comparative genomics of strictly vertically transmitted, feminizing microsporidia endosymbionts of amphipod crustaceans.</title>
        <authorList>
            <person name="Cormier A."/>
            <person name="Chebbi M.A."/>
            <person name="Giraud I."/>
            <person name="Wattier R."/>
            <person name="Teixeira M."/>
            <person name="Gilbert C."/>
            <person name="Rigaud T."/>
            <person name="Cordaux R."/>
        </authorList>
    </citation>
    <scope>NUCLEOTIDE SEQUENCE [LARGE SCALE GENOMIC DNA]</scope>
    <source>
        <strain evidence="1 2">Ou3-Ou53</strain>
    </source>
</reference>